<dbReference type="RefSeq" id="WP_249993654.1">
    <property type="nucleotide sequence ID" value="NZ_CP116221.1"/>
</dbReference>
<dbReference type="SUPFAM" id="SSF101898">
    <property type="entry name" value="NHL repeat"/>
    <property type="match status" value="1"/>
</dbReference>
<evidence type="ECO:0000313" key="1">
    <source>
        <dbReference type="EMBL" id="WCO01245.1"/>
    </source>
</evidence>
<dbReference type="EMBL" id="CP116221">
    <property type="protein sequence ID" value="WCO01245.1"/>
    <property type="molecule type" value="Genomic_DNA"/>
</dbReference>
<dbReference type="Proteomes" id="UP001202717">
    <property type="component" value="Chromosome"/>
</dbReference>
<accession>A0ABY7RZY2</accession>
<evidence type="ECO:0000313" key="2">
    <source>
        <dbReference type="Proteomes" id="UP001202717"/>
    </source>
</evidence>
<evidence type="ECO:0008006" key="3">
    <source>
        <dbReference type="Google" id="ProtNLM"/>
    </source>
</evidence>
<proteinExistence type="predicted"/>
<dbReference type="InterPro" id="IPR015943">
    <property type="entry name" value="WD40/YVTN_repeat-like_dom_sf"/>
</dbReference>
<protein>
    <recommendedName>
        <fullName evidence="3">T9SS C-terminal target domain-containing protein</fullName>
    </recommendedName>
</protein>
<dbReference type="PROSITE" id="PS51257">
    <property type="entry name" value="PROKAR_LIPOPROTEIN"/>
    <property type="match status" value="1"/>
</dbReference>
<dbReference type="Gene3D" id="2.130.10.10">
    <property type="entry name" value="YVTN repeat-like/Quinoprotein amine dehydrogenase"/>
    <property type="match status" value="1"/>
</dbReference>
<gene>
    <name evidence="1" type="ORF">MUN68_014395</name>
</gene>
<organism evidence="1 2">
    <name type="scientific">Psychroserpens ponticola</name>
    <dbReference type="NCBI Taxonomy" id="2932268"/>
    <lineage>
        <taxon>Bacteria</taxon>
        <taxon>Pseudomonadati</taxon>
        <taxon>Bacteroidota</taxon>
        <taxon>Flavobacteriia</taxon>
        <taxon>Flavobacteriales</taxon>
        <taxon>Flavobacteriaceae</taxon>
        <taxon>Psychroserpens</taxon>
    </lineage>
</organism>
<sequence length="268" mass="30158">MKTFIKLILIGLFFISCSTGKLKVLADIPSSLKETSAIEKTNDSNTIWVIQDAGNNNHLYGLSLKGAIIKDISIKNGENNDWEDLTSDSEGNMYIGDFGNNNENRTNFTIYKISNPENITSSANASLINFTLPKGMNSVDFESFFLHNGFFYIFSKDNKTCKLIKVPNKEGNHIASYISKVKLKGKHTKVTSADISNDGKIVVLLNHDKLWKLTNYSNDDFFNGTIEALRFEHDSQKEGVNFTNNNQVLITDERTKNEGGNIYRFNLN</sequence>
<keyword evidence="2" id="KW-1185">Reference proteome</keyword>
<name>A0ABY7RZY2_9FLAO</name>
<reference evidence="1 2" key="1">
    <citation type="submission" date="2023-01" db="EMBL/GenBank/DDBJ databases">
        <title>Psychroserpens ponticola sp. nov., isolated from seawater.</title>
        <authorList>
            <person name="Kristyanto S."/>
            <person name="Jung J."/>
            <person name="Kim J.M."/>
            <person name="Jeon C.O."/>
        </authorList>
    </citation>
    <scope>NUCLEOTIDE SEQUENCE [LARGE SCALE GENOMIC DNA]</scope>
    <source>
        <strain evidence="1 2">MSW6</strain>
    </source>
</reference>